<gene>
    <name evidence="2" type="ORF">HZU44_28665</name>
</gene>
<feature type="chain" id="PRO_5028114696" description="Delta-60 repeat domain-containing protein" evidence="1">
    <location>
        <begin position="34"/>
        <end position="672"/>
    </location>
</feature>
<organism evidence="2">
    <name type="scientific">Micromonospora carbonacea</name>
    <dbReference type="NCBI Taxonomy" id="47853"/>
    <lineage>
        <taxon>Bacteria</taxon>
        <taxon>Bacillati</taxon>
        <taxon>Actinomycetota</taxon>
        <taxon>Actinomycetes</taxon>
        <taxon>Micromonosporales</taxon>
        <taxon>Micromonosporaceae</taxon>
        <taxon>Micromonospora</taxon>
    </lineage>
</organism>
<accession>A0A7D6C5T9</accession>
<dbReference type="AlphaFoldDB" id="A0A7D6C5T9"/>
<evidence type="ECO:0000313" key="2">
    <source>
        <dbReference type="EMBL" id="QLJ98564.1"/>
    </source>
</evidence>
<dbReference type="InterPro" id="IPR013431">
    <property type="entry name" value="Delta_60_rpt"/>
</dbReference>
<keyword evidence="1" id="KW-0732">Signal</keyword>
<evidence type="ECO:0000256" key="1">
    <source>
        <dbReference type="SAM" id="SignalP"/>
    </source>
</evidence>
<dbReference type="SUPFAM" id="SSF50998">
    <property type="entry name" value="Quinoprotein alcohol dehydrogenase-like"/>
    <property type="match status" value="1"/>
</dbReference>
<protein>
    <recommendedName>
        <fullName evidence="3">Delta-60 repeat domain-containing protein</fullName>
    </recommendedName>
</protein>
<name>A0A7D6C5T9_9ACTN</name>
<proteinExistence type="predicted"/>
<dbReference type="Pfam" id="PF17164">
    <property type="entry name" value="DUF5122"/>
    <property type="match status" value="1"/>
</dbReference>
<dbReference type="Gene3D" id="2.130.10.10">
    <property type="entry name" value="YVTN repeat-like/Quinoprotein amine dehydrogenase"/>
    <property type="match status" value="1"/>
</dbReference>
<reference evidence="2" key="1">
    <citation type="submission" date="2020-08" db="EMBL/GenBank/DDBJ databases">
        <title>A bifunctional nitrone conjugated secondary metabolite targeting the ribosome.</title>
        <authorList>
            <person name="Limbrick E.M."/>
            <person name="Graf M."/>
            <person name="Derewacz D.K."/>
            <person name="Nguyen F."/>
            <person name="Spraggins J.M."/>
            <person name="Wieland M."/>
            <person name="Ynigez-Gutierrez A.E."/>
            <person name="Reisman B.J."/>
            <person name="Zinshteyn B."/>
            <person name="McCulloch K."/>
            <person name="Iverson T.M."/>
            <person name="Green R."/>
            <person name="Wilson D.N."/>
            <person name="Bachmann B.O."/>
        </authorList>
    </citation>
    <scope>NUCLEOTIDE SEQUENCE</scope>
    <source>
        <strain evidence="2">Africana</strain>
    </source>
</reference>
<evidence type="ECO:0008006" key="3">
    <source>
        <dbReference type="Google" id="ProtNLM"/>
    </source>
</evidence>
<dbReference type="InterPro" id="IPR011047">
    <property type="entry name" value="Quinoprotein_ADH-like_sf"/>
</dbReference>
<feature type="signal peptide" evidence="1">
    <location>
        <begin position="1"/>
        <end position="33"/>
    </location>
</feature>
<dbReference type="InterPro" id="IPR015943">
    <property type="entry name" value="WD40/YVTN_repeat-like_dom_sf"/>
</dbReference>
<dbReference type="EMBL" id="CP058905">
    <property type="protein sequence ID" value="QLJ98564.1"/>
    <property type="molecule type" value="Genomic_DNA"/>
</dbReference>
<sequence length="672" mass="70225">MVRFPALGRRPLAALTAAALTVSGILVAGPAPAAPNHTTVVGAVPSSLTPNIVDGTVFAIHDAGSKVVVGGSFTGVQNRNSDVTIARKYVLAFDKATGQVDTAFAPVVDSEVYDILAGPTAGTVYLAGKFNTVNGTSRRKLALLNLANGSVVTSFPNLNFNGLVNDIAKVGSRLLVGGIFTTAATQPRNGLASLDAVTGVVDNYLTASLTGHHNYDGISGASAGVGAEKMAVSPDGTQLVVIGNFKKANGVLHDQVVRITLGGSAATVSSWNTNRYEPRCAYKSFDSYVRDVSFSPNGSYFVIVTTGTAYAGTLCDAAARWETSSTGTTVQPTWVAYTGGDTFLSVGITEQAVYVGGHFRWLNNTSATNSAYPGAVARPSIAALDPLNGLPLSWNPGRHPRGYGVAELLVTPQGIWLGSDQPWIGNFQYRRERIAFFPLSGGAAPHSTATATLPGRVYQAGFSSGSVNAVQRRSYDGTSAVGAATPVANPDGTTWSTAKSAFWAGGTLFYGMSGALWRRTFDGTTFGKPTRVDPYHDALWDTVVTGSGPEGQTYAGNTVSFYPEIANMTGMFYTNGRLYYTLTGQNGLFWRWFNPDSGTVGADKFTVAGATGFADSGGVFVAGSRIYMVSRSLGNLSSANWVNGAPSGSWTVRSGPAQGGVDWRTKAIFVGP</sequence>